<dbReference type="Proteomes" id="UP000053095">
    <property type="component" value="Unassembled WGS sequence"/>
</dbReference>
<dbReference type="Pfam" id="PF00149">
    <property type="entry name" value="Metallophos"/>
    <property type="match status" value="1"/>
</dbReference>
<dbReference type="SUPFAM" id="SSF50978">
    <property type="entry name" value="WD40 repeat-like"/>
    <property type="match status" value="1"/>
</dbReference>
<dbReference type="PANTHER" id="PTHR32440:SF11">
    <property type="entry name" value="METALLOPHOSPHOESTERASE DOMAIN-CONTAINING PROTEIN"/>
    <property type="match status" value="1"/>
</dbReference>
<dbReference type="CDD" id="cd07383">
    <property type="entry name" value="MPP_Dcr2"/>
    <property type="match status" value="1"/>
</dbReference>
<dbReference type="AlphaFoldDB" id="A0A6V8HBY4"/>
<dbReference type="EMBL" id="DF933829">
    <property type="protein sequence ID" value="GAM38596.1"/>
    <property type="molecule type" value="Genomic_DNA"/>
</dbReference>
<dbReference type="GO" id="GO:0016788">
    <property type="term" value="F:hydrolase activity, acting on ester bonds"/>
    <property type="evidence" value="ECO:0007669"/>
    <property type="project" value="TreeGrafter"/>
</dbReference>
<proteinExistence type="predicted"/>
<organism evidence="2 3">
    <name type="scientific">Talaromyces pinophilus</name>
    <name type="common">Penicillium pinophilum</name>
    <dbReference type="NCBI Taxonomy" id="128442"/>
    <lineage>
        <taxon>Eukaryota</taxon>
        <taxon>Fungi</taxon>
        <taxon>Dikarya</taxon>
        <taxon>Ascomycota</taxon>
        <taxon>Pezizomycotina</taxon>
        <taxon>Eurotiomycetes</taxon>
        <taxon>Eurotiomycetidae</taxon>
        <taxon>Eurotiales</taxon>
        <taxon>Trichocomaceae</taxon>
        <taxon>Talaromyces</taxon>
        <taxon>Talaromyces sect. Talaromyces</taxon>
    </lineage>
</organism>
<feature type="domain" description="Calcineurin-like phosphoesterase" evidence="1">
    <location>
        <begin position="35"/>
        <end position="298"/>
    </location>
</feature>
<dbReference type="InterPro" id="IPR036322">
    <property type="entry name" value="WD40_repeat_dom_sf"/>
</dbReference>
<accession>A0A6V8HBY4</accession>
<evidence type="ECO:0000259" key="1">
    <source>
        <dbReference type="Pfam" id="PF00149"/>
    </source>
</evidence>
<comment type="caution">
    <text evidence="2">The sequence shown here is derived from an EMBL/GenBank/DDBJ whole genome shotgun (WGS) entry which is preliminary data.</text>
</comment>
<evidence type="ECO:0000313" key="2">
    <source>
        <dbReference type="EMBL" id="GAM38596.1"/>
    </source>
</evidence>
<dbReference type="Pfam" id="PF00400">
    <property type="entry name" value="WD40"/>
    <property type="match status" value="1"/>
</dbReference>
<dbReference type="InterPro" id="IPR004843">
    <property type="entry name" value="Calcineurin-like_PHP"/>
</dbReference>
<dbReference type="PANTHER" id="PTHR32440">
    <property type="entry name" value="PHOSPHATASE DCR2-RELATED-RELATED"/>
    <property type="match status" value="1"/>
</dbReference>
<dbReference type="SMART" id="SM00320">
    <property type="entry name" value="WD40"/>
    <property type="match status" value="2"/>
</dbReference>
<sequence length="581" mass="63848">MKSIALALIIGAKGVLGLGLSTPILRFTDKGTFQISVFSDLHYGEAEDLDWGPQQDINSTRVMNSILDQESPQLVVLNGDLITGENTYEANSSHYLDQIVTPLVDRNLYWACTYGNHDSQFNLSRQEIFTREKRYPNSLTQSMVPSIGYESGVSNYYLPIYSADKSDKTPKVILWFFDSRGGNEFQNTDKNGGRVPIDDFVDQSVVDWFSETRDQLNKVYHKTIPSLAFFHIPVTAMLAFQESPGPNAHTEPGINDDVPLAEQGPSDGSFNYTGQDKPFMKALVETKGLIATFSGHDHGNDWCFKWNTTLSEMDIKGDGVILCFDRHSGYGGYGSWTRGSRQILLDEKTLGKQTDTWVRLEEGSISGAVTLNATYGQDRYPAVKDTHNPNERVTAVSSDGVLVAASSAQYLHIQNPATNERLCTFQHDLPVYSSASSPNGKLVVSGSPDGSDLVASGTEEGPIRIWEVDGSDDTPTEHNKQRVISVFFGPNDTVASCSNGQMIYTRKPDGSDLQSYQDTIPVFSVAFPPAGILASREGDWLVKIWNPESGDAPLLLQGHGTSVDSVAFLSDDQLVSDSEDK</sequence>
<gene>
    <name evidence="2" type="ORF">TCE0_033f09442</name>
</gene>
<keyword evidence="3" id="KW-1185">Reference proteome</keyword>
<reference evidence="3" key="1">
    <citation type="journal article" date="2015" name="Genome Announc.">
        <title>Draft genome sequence of Talaromyces cellulolyticus strain Y-94, a source of lignocellulosic biomass-degrading enzymes.</title>
        <authorList>
            <person name="Fujii T."/>
            <person name="Koike H."/>
            <person name="Sawayama S."/>
            <person name="Yano S."/>
            <person name="Inoue H."/>
        </authorList>
    </citation>
    <scope>NUCLEOTIDE SEQUENCE [LARGE SCALE GENOMIC DNA]</scope>
    <source>
        <strain evidence="3">Y-94</strain>
    </source>
</reference>
<dbReference type="Gene3D" id="2.130.10.10">
    <property type="entry name" value="YVTN repeat-like/Quinoprotein amine dehydrogenase"/>
    <property type="match status" value="2"/>
</dbReference>
<evidence type="ECO:0000313" key="3">
    <source>
        <dbReference type="Proteomes" id="UP000053095"/>
    </source>
</evidence>
<dbReference type="InterPro" id="IPR015943">
    <property type="entry name" value="WD40/YVTN_repeat-like_dom_sf"/>
</dbReference>
<dbReference type="Gene3D" id="3.60.21.10">
    <property type="match status" value="1"/>
</dbReference>
<dbReference type="SUPFAM" id="SSF56300">
    <property type="entry name" value="Metallo-dependent phosphatases"/>
    <property type="match status" value="1"/>
</dbReference>
<name>A0A6V8HBY4_TALPI</name>
<protein>
    <recommendedName>
        <fullName evidence="1">Calcineurin-like phosphoesterase domain-containing protein</fullName>
    </recommendedName>
</protein>
<dbReference type="InterPro" id="IPR001680">
    <property type="entry name" value="WD40_rpt"/>
</dbReference>
<dbReference type="GO" id="GO:0005737">
    <property type="term" value="C:cytoplasm"/>
    <property type="evidence" value="ECO:0007669"/>
    <property type="project" value="TreeGrafter"/>
</dbReference>
<dbReference type="InterPro" id="IPR029052">
    <property type="entry name" value="Metallo-depent_PP-like"/>
</dbReference>